<accession>A0ABU2H299</accession>
<sequence>MEHSDRFDSEWDRVLDATLGVRTSGTHTLAVDVHVLLRDDTHLLLVHRANTGSCDGMWTLPSGRLHSWEALSQRASREVREQLALYVPVQDLEFAHVTHHRGSEDRIGFFFATSRWHGHPHNAEPDRHDAVSWFHLDDLPENLLDYCATGIHHYRRGIPFSLHNWGSD</sequence>
<protein>
    <submittedName>
        <fullName evidence="4">NUDIX domain-containing protein</fullName>
    </submittedName>
</protein>
<dbReference type="Pfam" id="PF00293">
    <property type="entry name" value="NUDIX"/>
    <property type="match status" value="1"/>
</dbReference>
<dbReference type="PANTHER" id="PTHR43046:SF16">
    <property type="entry name" value="ADP-RIBOSE PYROPHOSPHATASE YJHB-RELATED"/>
    <property type="match status" value="1"/>
</dbReference>
<evidence type="ECO:0000259" key="3">
    <source>
        <dbReference type="PROSITE" id="PS51462"/>
    </source>
</evidence>
<evidence type="ECO:0000313" key="4">
    <source>
        <dbReference type="EMBL" id="MDS1268989.1"/>
    </source>
</evidence>
<dbReference type="Proteomes" id="UP001250214">
    <property type="component" value="Unassembled WGS sequence"/>
</dbReference>
<organism evidence="4 5">
    <name type="scientific">Lipingzhangella rawalii</name>
    <dbReference type="NCBI Taxonomy" id="2055835"/>
    <lineage>
        <taxon>Bacteria</taxon>
        <taxon>Bacillati</taxon>
        <taxon>Actinomycetota</taxon>
        <taxon>Actinomycetes</taxon>
        <taxon>Streptosporangiales</taxon>
        <taxon>Nocardiopsidaceae</taxon>
        <taxon>Lipingzhangella</taxon>
    </lineage>
</organism>
<reference evidence="5" key="1">
    <citation type="submission" date="2023-07" db="EMBL/GenBank/DDBJ databases">
        <title>Novel species in the genus Lipingzhangella isolated from Sambhar Salt Lake.</title>
        <authorList>
            <person name="Jiya N."/>
            <person name="Kajale S."/>
            <person name="Sharma A."/>
        </authorList>
    </citation>
    <scope>NUCLEOTIDE SEQUENCE [LARGE SCALE GENOMIC DNA]</scope>
    <source>
        <strain evidence="5">LS1_29</strain>
    </source>
</reference>
<evidence type="ECO:0000256" key="1">
    <source>
        <dbReference type="ARBA" id="ARBA00001946"/>
    </source>
</evidence>
<evidence type="ECO:0000313" key="5">
    <source>
        <dbReference type="Proteomes" id="UP001250214"/>
    </source>
</evidence>
<comment type="caution">
    <text evidence="4">The sequence shown here is derived from an EMBL/GenBank/DDBJ whole genome shotgun (WGS) entry which is preliminary data.</text>
</comment>
<dbReference type="InterPro" id="IPR015797">
    <property type="entry name" value="NUDIX_hydrolase-like_dom_sf"/>
</dbReference>
<dbReference type="RefSeq" id="WP_310910502.1">
    <property type="nucleotide sequence ID" value="NZ_JAVLVT010000001.1"/>
</dbReference>
<comment type="cofactor">
    <cofactor evidence="1">
        <name>Mg(2+)</name>
        <dbReference type="ChEBI" id="CHEBI:18420"/>
    </cofactor>
</comment>
<proteinExistence type="predicted"/>
<dbReference type="PROSITE" id="PS51462">
    <property type="entry name" value="NUDIX"/>
    <property type="match status" value="1"/>
</dbReference>
<feature type="domain" description="Nudix hydrolase" evidence="3">
    <location>
        <begin position="26"/>
        <end position="159"/>
    </location>
</feature>
<dbReference type="PANTHER" id="PTHR43046">
    <property type="entry name" value="GDP-MANNOSE MANNOSYL HYDROLASE"/>
    <property type="match status" value="1"/>
</dbReference>
<name>A0ABU2H299_9ACTN</name>
<keyword evidence="5" id="KW-1185">Reference proteome</keyword>
<evidence type="ECO:0000256" key="2">
    <source>
        <dbReference type="ARBA" id="ARBA00022801"/>
    </source>
</evidence>
<dbReference type="SUPFAM" id="SSF55811">
    <property type="entry name" value="Nudix"/>
    <property type="match status" value="1"/>
</dbReference>
<dbReference type="EMBL" id="JAVLVT010000001">
    <property type="protein sequence ID" value="MDS1268989.1"/>
    <property type="molecule type" value="Genomic_DNA"/>
</dbReference>
<dbReference type="Gene3D" id="3.90.79.10">
    <property type="entry name" value="Nucleoside Triphosphate Pyrophosphohydrolase"/>
    <property type="match status" value="1"/>
</dbReference>
<dbReference type="InterPro" id="IPR000086">
    <property type="entry name" value="NUDIX_hydrolase_dom"/>
</dbReference>
<keyword evidence="2" id="KW-0378">Hydrolase</keyword>
<gene>
    <name evidence="4" type="ORF">RIF23_01630</name>
</gene>